<sequence>MLLRPAKDKAAGNPDRPGRPLAVVLFFLVLAVLLPSLLFSVVLIHRNDDARRDAVYVQVDAAATTLADGFRRETTRMRYILQLLSTKNGLLTDNFSQLHEDAQTALAGSNTYFLVLDEQNNQLLNTRLPYGTALGKGSSTEAMDASRSSGEVEMSSLFFGRTSGEIVFNVVYHLKRAGAEPLNLALTQNARNLISAVDLPMAPDWNFAIVDPNNQYAAGTADIATGQAFLFEHEMLHEIEPADHTFVERDGVRYLVSVTAVQPEGWLAVVWVPADVVEAPLRRAWMLVVLTGLLLLLISIGAAAGGAWVLARPIKQLARDAHALGSGEPVAARNTGIAEIDIVSEQLASASGERVRKEEEIRFLLKEVSHRAKNQLTVVGSIARQSLRSSGADPSVSDALLERINALSLSLDRLVGTRLNAAELKALVEIQLDSFLTERAGQAVIEGPDYDVSPMAAQALGLALHELATNAAKYGALSVSSGKVHVTWDIIPLDSGEEGPGGFLVLKWVETGGPAVESPSRTGFGTQIVETYLGAATGANVKRVFAPEGFSCVIRIPLNKLGPQEDDEEDAAFG</sequence>
<feature type="transmembrane region" description="Helical" evidence="8">
    <location>
        <begin position="284"/>
        <end position="310"/>
    </location>
</feature>
<dbReference type="Gene3D" id="3.30.565.10">
    <property type="entry name" value="Histidine kinase-like ATPase, C-terminal domain"/>
    <property type="match status" value="1"/>
</dbReference>
<dbReference type="SMART" id="SM00911">
    <property type="entry name" value="HWE_HK"/>
    <property type="match status" value="1"/>
</dbReference>
<keyword evidence="8" id="KW-1133">Transmembrane helix</keyword>
<feature type="domain" description="Signal transduction histidine kinase HWE region" evidence="9">
    <location>
        <begin position="367"/>
        <end position="449"/>
    </location>
</feature>
<keyword evidence="3" id="KW-0597">Phosphoprotein</keyword>
<evidence type="ECO:0000256" key="6">
    <source>
        <dbReference type="ARBA" id="ARBA00022777"/>
    </source>
</evidence>
<evidence type="ECO:0000256" key="8">
    <source>
        <dbReference type="SAM" id="Phobius"/>
    </source>
</evidence>
<feature type="transmembrane region" description="Helical" evidence="8">
    <location>
        <begin position="20"/>
        <end position="44"/>
    </location>
</feature>
<dbReference type="EC" id="2.7.13.3" evidence="2"/>
<gene>
    <name evidence="10" type="ORF">GCM10011342_07810</name>
</gene>
<evidence type="ECO:0000256" key="3">
    <source>
        <dbReference type="ARBA" id="ARBA00022553"/>
    </source>
</evidence>
<dbReference type="InterPro" id="IPR011102">
    <property type="entry name" value="Sig_transdc_His_kinase_HWE"/>
</dbReference>
<evidence type="ECO:0000256" key="1">
    <source>
        <dbReference type="ARBA" id="ARBA00000085"/>
    </source>
</evidence>
<comment type="catalytic activity">
    <reaction evidence="1">
        <text>ATP + protein L-histidine = ADP + protein N-phospho-L-histidine.</text>
        <dbReference type="EC" id="2.7.13.3"/>
    </reaction>
</comment>
<reference evidence="10" key="1">
    <citation type="journal article" date="2014" name="Int. J. Syst. Evol. Microbiol.">
        <title>Complete genome sequence of Corynebacterium casei LMG S-19264T (=DSM 44701T), isolated from a smear-ripened cheese.</title>
        <authorList>
            <consortium name="US DOE Joint Genome Institute (JGI-PGF)"/>
            <person name="Walter F."/>
            <person name="Albersmeier A."/>
            <person name="Kalinowski J."/>
            <person name="Ruckert C."/>
        </authorList>
    </citation>
    <scope>NUCLEOTIDE SEQUENCE</scope>
    <source>
        <strain evidence="10">CGMCC 1.12921</strain>
    </source>
</reference>
<keyword evidence="8" id="KW-0812">Transmembrane</keyword>
<dbReference type="PANTHER" id="PTHR41523:SF8">
    <property type="entry name" value="ETHYLENE RESPONSE SENSOR PROTEIN"/>
    <property type="match status" value="1"/>
</dbReference>
<evidence type="ECO:0000256" key="2">
    <source>
        <dbReference type="ARBA" id="ARBA00012438"/>
    </source>
</evidence>
<comment type="caution">
    <text evidence="10">The sequence shown here is derived from an EMBL/GenBank/DDBJ whole genome shotgun (WGS) entry which is preliminary data.</text>
</comment>
<keyword evidence="6 10" id="KW-0418">Kinase</keyword>
<protein>
    <recommendedName>
        <fullName evidence="2">histidine kinase</fullName>
        <ecNumber evidence="2">2.7.13.3</ecNumber>
    </recommendedName>
</protein>
<dbReference type="Pfam" id="PF07536">
    <property type="entry name" value="HWE_HK"/>
    <property type="match status" value="1"/>
</dbReference>
<keyword evidence="7" id="KW-0067">ATP-binding</keyword>
<evidence type="ECO:0000259" key="9">
    <source>
        <dbReference type="SMART" id="SM00911"/>
    </source>
</evidence>
<keyword evidence="11" id="KW-1185">Reference proteome</keyword>
<organism evidence="10 11">
    <name type="scientific">Aquisalinus flavus</name>
    <dbReference type="NCBI Taxonomy" id="1526572"/>
    <lineage>
        <taxon>Bacteria</taxon>
        <taxon>Pseudomonadati</taxon>
        <taxon>Pseudomonadota</taxon>
        <taxon>Alphaproteobacteria</taxon>
        <taxon>Parvularculales</taxon>
        <taxon>Parvularculaceae</taxon>
        <taxon>Aquisalinus</taxon>
    </lineage>
</organism>
<evidence type="ECO:0000256" key="7">
    <source>
        <dbReference type="ARBA" id="ARBA00022840"/>
    </source>
</evidence>
<dbReference type="GO" id="GO:0005524">
    <property type="term" value="F:ATP binding"/>
    <property type="evidence" value="ECO:0007669"/>
    <property type="project" value="UniProtKB-KW"/>
</dbReference>
<evidence type="ECO:0000313" key="11">
    <source>
        <dbReference type="Proteomes" id="UP000613582"/>
    </source>
</evidence>
<reference evidence="10" key="2">
    <citation type="submission" date="2020-09" db="EMBL/GenBank/DDBJ databases">
        <authorList>
            <person name="Sun Q."/>
            <person name="Zhou Y."/>
        </authorList>
    </citation>
    <scope>NUCLEOTIDE SEQUENCE</scope>
    <source>
        <strain evidence="10">CGMCC 1.12921</strain>
    </source>
</reference>
<keyword evidence="4" id="KW-0808">Transferase</keyword>
<dbReference type="AlphaFoldDB" id="A0A8J2V1M0"/>
<dbReference type="InterPro" id="IPR036890">
    <property type="entry name" value="HATPase_C_sf"/>
</dbReference>
<keyword evidence="5" id="KW-0547">Nucleotide-binding</keyword>
<dbReference type="EMBL" id="BMGH01000001">
    <property type="protein sequence ID" value="GGD01241.1"/>
    <property type="molecule type" value="Genomic_DNA"/>
</dbReference>
<accession>A0A8J2V1M0</accession>
<dbReference type="Proteomes" id="UP000613582">
    <property type="component" value="Unassembled WGS sequence"/>
</dbReference>
<name>A0A8J2V1M0_9PROT</name>
<evidence type="ECO:0000256" key="4">
    <source>
        <dbReference type="ARBA" id="ARBA00022679"/>
    </source>
</evidence>
<dbReference type="PANTHER" id="PTHR41523">
    <property type="entry name" value="TWO-COMPONENT SYSTEM SENSOR PROTEIN"/>
    <property type="match status" value="1"/>
</dbReference>
<dbReference type="RefSeq" id="WP_188159974.1">
    <property type="nucleotide sequence ID" value="NZ_BMGH01000001.1"/>
</dbReference>
<dbReference type="GO" id="GO:0004673">
    <property type="term" value="F:protein histidine kinase activity"/>
    <property type="evidence" value="ECO:0007669"/>
    <property type="project" value="UniProtKB-EC"/>
</dbReference>
<keyword evidence="8" id="KW-0472">Membrane</keyword>
<evidence type="ECO:0000256" key="5">
    <source>
        <dbReference type="ARBA" id="ARBA00022741"/>
    </source>
</evidence>
<proteinExistence type="predicted"/>
<evidence type="ECO:0000313" key="10">
    <source>
        <dbReference type="EMBL" id="GGD01241.1"/>
    </source>
</evidence>